<evidence type="ECO:0000259" key="2">
    <source>
        <dbReference type="PROSITE" id="PS51016"/>
    </source>
</evidence>
<name>A0A7S2MQU1_9STRA</name>
<feature type="compositionally biased region" description="Basic and acidic residues" evidence="1">
    <location>
        <begin position="324"/>
        <end position="334"/>
    </location>
</feature>
<evidence type="ECO:0000313" key="3">
    <source>
        <dbReference type="EMBL" id="CAD9497408.1"/>
    </source>
</evidence>
<reference evidence="3" key="1">
    <citation type="submission" date="2021-01" db="EMBL/GenBank/DDBJ databases">
        <authorList>
            <person name="Corre E."/>
            <person name="Pelletier E."/>
            <person name="Niang G."/>
            <person name="Scheremetjew M."/>
            <person name="Finn R."/>
            <person name="Kale V."/>
            <person name="Holt S."/>
            <person name="Cochrane G."/>
            <person name="Meng A."/>
            <person name="Brown T."/>
            <person name="Cohen L."/>
        </authorList>
    </citation>
    <scope>NUCLEOTIDE SEQUENCE</scope>
    <source>
        <strain evidence="3">CCMP1381</strain>
    </source>
</reference>
<dbReference type="PROSITE" id="PS51016">
    <property type="entry name" value="MYTH4"/>
    <property type="match status" value="1"/>
</dbReference>
<proteinExistence type="predicted"/>
<dbReference type="InterPro" id="IPR000857">
    <property type="entry name" value="MyTH4_dom"/>
</dbReference>
<dbReference type="AlphaFoldDB" id="A0A7S2MQU1"/>
<sequence length="340" mass="38406">MPYSLPINMAQSLLARVHKTEDIGIIEEVYLQLCKQLTKNAGYTNSYKGFKLFIMLIRTVPPTPELKPFLKHFLTVATKDDALGMASIIIEALELLEAAARLQIRAPSAPTPKDINDACFRDNQTLRHARRQSTVGHVAKIMNTKQQMEELESILQRSAFPSDLKEAIQFASKNTEDTSAVESAWSMLTVYAESQNLKVQLHELVKECKIRIKSLEGIPEYLVVELDAKLHVARMTPSCGVTGTELDEYANLRKSMQKQMEVREKLRDAYKKKDIELLHEAVDEASSTNNSNLEDCKNAEELINELDPSIISQMFTGLFGSSEPEPKPEPEKVRLSSWRI</sequence>
<dbReference type="Gene3D" id="1.25.40.530">
    <property type="entry name" value="MyTH4 domain"/>
    <property type="match status" value="1"/>
</dbReference>
<feature type="region of interest" description="Disordered" evidence="1">
    <location>
        <begin position="319"/>
        <end position="340"/>
    </location>
</feature>
<feature type="domain" description="MyTH4" evidence="2">
    <location>
        <begin position="1"/>
        <end position="119"/>
    </location>
</feature>
<accession>A0A7S2MQU1</accession>
<organism evidence="3">
    <name type="scientific">Octactis speculum</name>
    <dbReference type="NCBI Taxonomy" id="3111310"/>
    <lineage>
        <taxon>Eukaryota</taxon>
        <taxon>Sar</taxon>
        <taxon>Stramenopiles</taxon>
        <taxon>Ochrophyta</taxon>
        <taxon>Dictyochophyceae</taxon>
        <taxon>Dictyochales</taxon>
        <taxon>Dictyochaceae</taxon>
        <taxon>Octactis</taxon>
    </lineage>
</organism>
<protein>
    <recommendedName>
        <fullName evidence="2">MyTH4 domain-containing protein</fullName>
    </recommendedName>
</protein>
<gene>
    <name evidence="3" type="ORF">DSPE1174_LOCUS33136</name>
</gene>
<evidence type="ECO:0000256" key="1">
    <source>
        <dbReference type="SAM" id="MobiDB-lite"/>
    </source>
</evidence>
<dbReference type="GO" id="GO:0005856">
    <property type="term" value="C:cytoskeleton"/>
    <property type="evidence" value="ECO:0007669"/>
    <property type="project" value="InterPro"/>
</dbReference>
<dbReference type="EMBL" id="HBGS01063571">
    <property type="protein sequence ID" value="CAD9497408.1"/>
    <property type="molecule type" value="Transcribed_RNA"/>
</dbReference>
<dbReference type="Pfam" id="PF00784">
    <property type="entry name" value="MyTH4"/>
    <property type="match status" value="1"/>
</dbReference>
<dbReference type="InterPro" id="IPR038185">
    <property type="entry name" value="MyTH4_dom_sf"/>
</dbReference>